<name>A0A0A7I1J3_9BIFI</name>
<reference evidence="4 5" key="1">
    <citation type="journal article" date="2015" name="Genome Announc.">
        <title>Complete and Assembled Genome Sequence of Bifidobacterium kashiwanohense PV20-2, Isolated from the Feces of an Anemic Kenyan Infant.</title>
        <authorList>
            <person name="Vazquez-Gutierrez P."/>
            <person name="Lacroix C."/>
            <person name="Chassard C."/>
            <person name="Klumpp J."/>
            <person name="Jans C."/>
            <person name="Stevens M.J."/>
        </authorList>
    </citation>
    <scope>NUCLEOTIDE SEQUENCE [LARGE SCALE GENOMIC DNA]</scope>
    <source>
        <strain evidence="4 5">PV20-2</strain>
    </source>
</reference>
<dbReference type="GO" id="GO:0008477">
    <property type="term" value="F:purine nucleosidase activity"/>
    <property type="evidence" value="ECO:0007669"/>
    <property type="project" value="TreeGrafter"/>
</dbReference>
<dbReference type="HOGENOM" id="CLU_036838_2_2_11"/>
<evidence type="ECO:0000256" key="1">
    <source>
        <dbReference type="ARBA" id="ARBA00022801"/>
    </source>
</evidence>
<dbReference type="Gene3D" id="3.90.245.10">
    <property type="entry name" value="Ribonucleoside hydrolase-like"/>
    <property type="match status" value="1"/>
</dbReference>
<dbReference type="OrthoDB" id="9797882at2"/>
<keyword evidence="1 4" id="KW-0378">Hydrolase</keyword>
<evidence type="ECO:0000259" key="3">
    <source>
        <dbReference type="Pfam" id="PF01156"/>
    </source>
</evidence>
<dbReference type="Pfam" id="PF01156">
    <property type="entry name" value="IU_nuc_hydro"/>
    <property type="match status" value="1"/>
</dbReference>
<protein>
    <submittedName>
        <fullName evidence="4">Nucleoside hydrolase</fullName>
    </submittedName>
</protein>
<dbReference type="PANTHER" id="PTHR12304:SF4">
    <property type="entry name" value="URIDINE NUCLEOSIDASE"/>
    <property type="match status" value="1"/>
</dbReference>
<dbReference type="KEGG" id="bka:AH68_02945"/>
<dbReference type="GO" id="GO:0005829">
    <property type="term" value="C:cytosol"/>
    <property type="evidence" value="ECO:0007669"/>
    <property type="project" value="TreeGrafter"/>
</dbReference>
<organism evidence="4 5">
    <name type="scientific">Bifidobacterium catenulatum PV20-2</name>
    <dbReference type="NCBI Taxonomy" id="1447716"/>
    <lineage>
        <taxon>Bacteria</taxon>
        <taxon>Bacillati</taxon>
        <taxon>Actinomycetota</taxon>
        <taxon>Actinomycetes</taxon>
        <taxon>Bifidobacteriales</taxon>
        <taxon>Bifidobacteriaceae</taxon>
        <taxon>Bifidobacterium</taxon>
    </lineage>
</organism>
<dbReference type="AlphaFoldDB" id="A0A0A7I1J3"/>
<dbReference type="SUPFAM" id="SSF53590">
    <property type="entry name" value="Nucleoside hydrolase"/>
    <property type="match status" value="1"/>
</dbReference>
<proteinExistence type="predicted"/>
<dbReference type="PANTHER" id="PTHR12304">
    <property type="entry name" value="INOSINE-URIDINE PREFERRING NUCLEOSIDE HYDROLASE"/>
    <property type="match status" value="1"/>
</dbReference>
<dbReference type="InterPro" id="IPR023186">
    <property type="entry name" value="IUNH"/>
</dbReference>
<dbReference type="RefSeq" id="WP_052189129.1">
    <property type="nucleotide sequence ID" value="NZ_CP007456.1"/>
</dbReference>
<dbReference type="InterPro" id="IPR036452">
    <property type="entry name" value="Ribo_hydro-like"/>
</dbReference>
<accession>A0A0A7I1J3</accession>
<dbReference type="EMBL" id="CP007456">
    <property type="protein sequence ID" value="AIZ14177.1"/>
    <property type="molecule type" value="Genomic_DNA"/>
</dbReference>
<dbReference type="Proteomes" id="UP000030625">
    <property type="component" value="Chromosome"/>
</dbReference>
<dbReference type="InterPro" id="IPR001910">
    <property type="entry name" value="Inosine/uridine_hydrolase_dom"/>
</dbReference>
<keyword evidence="2" id="KW-0326">Glycosidase</keyword>
<dbReference type="STRING" id="1447716.AH68_02945"/>
<evidence type="ECO:0000313" key="4">
    <source>
        <dbReference type="EMBL" id="AIZ14177.1"/>
    </source>
</evidence>
<feature type="domain" description="Inosine/uridine-preferring nucleoside hydrolase" evidence="3">
    <location>
        <begin position="7"/>
        <end position="299"/>
    </location>
</feature>
<evidence type="ECO:0000256" key="2">
    <source>
        <dbReference type="ARBA" id="ARBA00023295"/>
    </source>
</evidence>
<gene>
    <name evidence="4" type="ORF">AH68_02945</name>
</gene>
<evidence type="ECO:0000313" key="5">
    <source>
        <dbReference type="Proteomes" id="UP000030625"/>
    </source>
</evidence>
<dbReference type="GO" id="GO:0006152">
    <property type="term" value="P:purine nucleoside catabolic process"/>
    <property type="evidence" value="ECO:0007669"/>
    <property type="project" value="TreeGrafter"/>
</dbReference>
<sequence length="312" mass="33885">MISTTPIVIDCDPGVDDSYAIAMAHAHPGFDIVAITAVEGNVPARLTRHNALCLADTLGIDCRVAFGAEKPLRKAYDRDASSIHGASGVGDVVFDPPSIEPDPKPAWDVIYEEAVKAEGRLILFATGPLTNIALTLQHHPDLPKYINRFCIMGGGTFGNITKFAEFNVFIDPTAAREVFAQLPVEMIGLNITHAAALTEADFQEMLAIGGDSRPSKMLHELATFSERQSHLPGSDNSVIHDAVAVASVINPDLIEYDERYVYVEDGDNAENSGQTVIEPEDDLREPKCKVGMKVDRDAFAVMLKGVFHHYAE</sequence>